<accession>A0A0F7ZWR5</accession>
<dbReference type="AlphaFoldDB" id="A0A0F7ZWR5"/>
<evidence type="ECO:0000313" key="2">
    <source>
        <dbReference type="EMBL" id="KJZ69432.1"/>
    </source>
</evidence>
<evidence type="ECO:0000256" key="1">
    <source>
        <dbReference type="SAM" id="MobiDB-lite"/>
    </source>
</evidence>
<dbReference type="EMBL" id="KQ030717">
    <property type="protein sequence ID" value="KJZ69432.1"/>
    <property type="molecule type" value="Genomic_DNA"/>
</dbReference>
<keyword evidence="3" id="KW-1185">Reference proteome</keyword>
<name>A0A0F7ZWR5_9HYPO</name>
<dbReference type="Proteomes" id="UP000054481">
    <property type="component" value="Unassembled WGS sequence"/>
</dbReference>
<gene>
    <name evidence="2" type="ORF">HIM_11182</name>
</gene>
<evidence type="ECO:0000313" key="3">
    <source>
        <dbReference type="Proteomes" id="UP000054481"/>
    </source>
</evidence>
<proteinExistence type="predicted"/>
<feature type="region of interest" description="Disordered" evidence="1">
    <location>
        <begin position="134"/>
        <end position="164"/>
    </location>
</feature>
<organism evidence="2 3">
    <name type="scientific">Hirsutella minnesotensis 3608</name>
    <dbReference type="NCBI Taxonomy" id="1043627"/>
    <lineage>
        <taxon>Eukaryota</taxon>
        <taxon>Fungi</taxon>
        <taxon>Dikarya</taxon>
        <taxon>Ascomycota</taxon>
        <taxon>Pezizomycotina</taxon>
        <taxon>Sordariomycetes</taxon>
        <taxon>Hypocreomycetidae</taxon>
        <taxon>Hypocreales</taxon>
        <taxon>Ophiocordycipitaceae</taxon>
        <taxon>Hirsutella</taxon>
    </lineage>
</organism>
<dbReference type="OrthoDB" id="3774077at2759"/>
<protein>
    <submittedName>
        <fullName evidence="2">Uncharacterized protein</fullName>
    </submittedName>
</protein>
<feature type="compositionally biased region" description="Low complexity" evidence="1">
    <location>
        <begin position="145"/>
        <end position="160"/>
    </location>
</feature>
<sequence length="351" mass="39244">MDGDFRGFVDDQQVEISDDVSWLLDRVSNLERSPKGLSEAWQSAQQAEPNSTTRIFVDQGKFAWLAYHLSKVASDQITHFTGQKYLKQKISELEDKPLAIQVSTAAKVTLEIGSDVKEKIERWWTAAQRLRAMKRRRVPSEGRRSPSPARSCRSSSAVPRDALPAHPSFDTAQCVAEYEHVLVNASLAGTIQLFPSSLSDAIRRVPHPGKNDVLVASISMSFPNVRSNFGCQMVLDIMENKIDNLARDLFDARLETTAGLRYLCLSEGSKLLPNPKFTLRGSRHDVFPTIFGTEITSAIAASPAYQDDLRHLRARTDCVWMVISHKANDKAELCVSLGLVEGTLIQRKLYR</sequence>
<reference evidence="2 3" key="1">
    <citation type="journal article" date="2014" name="Genome Biol. Evol.">
        <title>Comparative genomics and transcriptomics analyses reveal divergent lifestyle features of nematode endoparasitic fungus Hirsutella minnesotensis.</title>
        <authorList>
            <person name="Lai Y."/>
            <person name="Liu K."/>
            <person name="Zhang X."/>
            <person name="Zhang X."/>
            <person name="Li K."/>
            <person name="Wang N."/>
            <person name="Shu C."/>
            <person name="Wu Y."/>
            <person name="Wang C."/>
            <person name="Bushley K.E."/>
            <person name="Xiang M."/>
            <person name="Liu X."/>
        </authorList>
    </citation>
    <scope>NUCLEOTIDE SEQUENCE [LARGE SCALE GENOMIC DNA]</scope>
    <source>
        <strain evidence="2 3">3608</strain>
    </source>
</reference>